<evidence type="ECO:0000256" key="1">
    <source>
        <dbReference type="SAM" id="MobiDB-lite"/>
    </source>
</evidence>
<dbReference type="Proteomes" id="UP001370100">
    <property type="component" value="Unassembled WGS sequence"/>
</dbReference>
<protein>
    <submittedName>
        <fullName evidence="2">Uncharacterized protein</fullName>
    </submittedName>
</protein>
<evidence type="ECO:0000313" key="2">
    <source>
        <dbReference type="EMBL" id="MEJ2885646.1"/>
    </source>
</evidence>
<proteinExistence type="predicted"/>
<feature type="compositionally biased region" description="Gly residues" evidence="1">
    <location>
        <begin position="43"/>
        <end position="58"/>
    </location>
</feature>
<dbReference type="EMBL" id="JBBEGL010000001">
    <property type="protein sequence ID" value="MEJ2885646.1"/>
    <property type="molecule type" value="Genomic_DNA"/>
</dbReference>
<comment type="caution">
    <text evidence="2">The sequence shown here is derived from an EMBL/GenBank/DDBJ whole genome shotgun (WGS) entry which is preliminary data.</text>
</comment>
<gene>
    <name evidence="2" type="ORF">WCD41_04230</name>
</gene>
<sequence length="58" mass="5358">MTVVAIVCVVALAALVVGGGAAITRSLPQSARGKIKFRASSGPTGGGGGCDGGSGAPC</sequence>
<keyword evidence="3" id="KW-1185">Reference proteome</keyword>
<organism evidence="2 3">
    <name type="scientific">Actinomycetospora aeridis</name>
    <dbReference type="NCBI Taxonomy" id="3129231"/>
    <lineage>
        <taxon>Bacteria</taxon>
        <taxon>Bacillati</taxon>
        <taxon>Actinomycetota</taxon>
        <taxon>Actinomycetes</taxon>
        <taxon>Pseudonocardiales</taxon>
        <taxon>Pseudonocardiaceae</taxon>
        <taxon>Actinomycetospora</taxon>
    </lineage>
</organism>
<accession>A0ABU8N1Q1</accession>
<dbReference type="RefSeq" id="WP_337712112.1">
    <property type="nucleotide sequence ID" value="NZ_JBBEGL010000001.1"/>
</dbReference>
<feature type="region of interest" description="Disordered" evidence="1">
    <location>
        <begin position="38"/>
        <end position="58"/>
    </location>
</feature>
<name>A0ABU8N1Q1_9PSEU</name>
<evidence type="ECO:0000313" key="3">
    <source>
        <dbReference type="Proteomes" id="UP001370100"/>
    </source>
</evidence>
<reference evidence="2 3" key="1">
    <citation type="submission" date="2024-03" db="EMBL/GenBank/DDBJ databases">
        <title>Actinomycetospora sp. OC33-EN06, a novel actinomycete isolated from wild orchid (Aerides multiflora).</title>
        <authorList>
            <person name="Suriyachadkun C."/>
        </authorList>
    </citation>
    <scope>NUCLEOTIDE SEQUENCE [LARGE SCALE GENOMIC DNA]</scope>
    <source>
        <strain evidence="2 3">OC33-EN06</strain>
    </source>
</reference>